<feature type="transmembrane region" description="Helical" evidence="6">
    <location>
        <begin position="592"/>
        <end position="613"/>
    </location>
</feature>
<keyword evidence="4 6" id="KW-0472">Membrane</keyword>
<feature type="transmembrane region" description="Helical" evidence="6">
    <location>
        <begin position="495"/>
        <end position="524"/>
    </location>
</feature>
<dbReference type="Pfam" id="PF26039">
    <property type="entry name" value="Dcst2"/>
    <property type="match status" value="1"/>
</dbReference>
<dbReference type="PANTHER" id="PTHR21041:SF9">
    <property type="entry name" value="DENDRITIC CELL-SPECIFIC TRANSMEMBRANE PROTEIN-LIKE DOMAIN-CONTAINING PROTEIN"/>
    <property type="match status" value="1"/>
</dbReference>
<feature type="transmembrane region" description="Helical" evidence="6">
    <location>
        <begin position="412"/>
        <end position="437"/>
    </location>
</feature>
<evidence type="ECO:0000256" key="4">
    <source>
        <dbReference type="ARBA" id="ARBA00023136"/>
    </source>
</evidence>
<evidence type="ECO:0000313" key="8">
    <source>
        <dbReference type="Proteomes" id="UP000887569"/>
    </source>
</evidence>
<keyword evidence="2 6" id="KW-0812">Transmembrane</keyword>
<dbReference type="GO" id="GO:0016020">
    <property type="term" value="C:membrane"/>
    <property type="evidence" value="ECO:0007669"/>
    <property type="project" value="UniProtKB-SubCell"/>
</dbReference>
<proteinExistence type="predicted"/>
<keyword evidence="3 6" id="KW-1133">Transmembrane helix</keyword>
<accession>A0A915A081</accession>
<evidence type="ECO:0000313" key="9">
    <source>
        <dbReference type="WBParaSite" id="PgB25_g016_t03"/>
    </source>
</evidence>
<dbReference type="PANTHER" id="PTHR21041">
    <property type="entry name" value="DENDRITIC CELL-SPECIFIC TRANSMEMBRANE PROTEIN"/>
    <property type="match status" value="1"/>
</dbReference>
<feature type="region of interest" description="Disordered" evidence="5">
    <location>
        <begin position="756"/>
        <end position="818"/>
    </location>
</feature>
<evidence type="ECO:0000259" key="7">
    <source>
        <dbReference type="Pfam" id="PF07782"/>
    </source>
</evidence>
<evidence type="ECO:0000256" key="6">
    <source>
        <dbReference type="SAM" id="Phobius"/>
    </source>
</evidence>
<dbReference type="Pfam" id="PF07782">
    <property type="entry name" value="DC_STAMP"/>
    <property type="match status" value="1"/>
</dbReference>
<feature type="domain" description="Dendritic cell-specific transmembrane protein-like" evidence="7">
    <location>
        <begin position="446"/>
        <end position="637"/>
    </location>
</feature>
<reference evidence="9" key="1">
    <citation type="submission" date="2022-11" db="UniProtKB">
        <authorList>
            <consortium name="WormBaseParasite"/>
        </authorList>
    </citation>
    <scope>IDENTIFICATION</scope>
</reference>
<evidence type="ECO:0000256" key="3">
    <source>
        <dbReference type="ARBA" id="ARBA00022989"/>
    </source>
</evidence>
<evidence type="ECO:0000256" key="2">
    <source>
        <dbReference type="ARBA" id="ARBA00022692"/>
    </source>
</evidence>
<comment type="subcellular location">
    <subcellularLocation>
        <location evidence="1">Membrane</location>
        <topology evidence="1">Multi-pass membrane protein</topology>
    </subcellularLocation>
</comment>
<keyword evidence="8" id="KW-1185">Reference proteome</keyword>
<evidence type="ECO:0000256" key="5">
    <source>
        <dbReference type="SAM" id="MobiDB-lite"/>
    </source>
</evidence>
<feature type="compositionally biased region" description="Polar residues" evidence="5">
    <location>
        <begin position="793"/>
        <end position="818"/>
    </location>
</feature>
<dbReference type="InterPro" id="IPR012858">
    <property type="entry name" value="DC_STAMP-like"/>
</dbReference>
<dbReference type="InterPro" id="IPR051856">
    <property type="entry name" value="CSR-E3_Ligase_Protein"/>
</dbReference>
<feature type="transmembrane region" description="Helical" evidence="6">
    <location>
        <begin position="123"/>
        <end position="141"/>
    </location>
</feature>
<evidence type="ECO:0000256" key="1">
    <source>
        <dbReference type="ARBA" id="ARBA00004141"/>
    </source>
</evidence>
<organism evidence="8 9">
    <name type="scientific">Parascaris univalens</name>
    <name type="common">Nematode worm</name>
    <dbReference type="NCBI Taxonomy" id="6257"/>
    <lineage>
        <taxon>Eukaryota</taxon>
        <taxon>Metazoa</taxon>
        <taxon>Ecdysozoa</taxon>
        <taxon>Nematoda</taxon>
        <taxon>Chromadorea</taxon>
        <taxon>Rhabditida</taxon>
        <taxon>Spirurina</taxon>
        <taxon>Ascaridomorpha</taxon>
        <taxon>Ascaridoidea</taxon>
        <taxon>Ascarididae</taxon>
        <taxon>Parascaris</taxon>
    </lineage>
</organism>
<name>A0A915A081_PARUN</name>
<feature type="transmembrane region" description="Helical" evidence="6">
    <location>
        <begin position="94"/>
        <end position="117"/>
    </location>
</feature>
<sequence length="818" mass="93693">WSIPSGRQTCLMSFLSLYRQRNKALAKLQKFVLIAENCRRSVAGEPLLTDKWVAFRRKIGKIFPPLRPHPRLPPSNVYERMFDHGTRENDLMRIVLTTIICESVGLFFFVTLAIKYATFPSRLGVYVSIFVQAIMGLMIAFPSIRAIVLIAVPSLVTGKLRSILLLFILSWSFQVPAMNTTKNLESLAESVGCVRDSIVTVGNQVIEETNQQSGKFSLEAYKAHVRYFTKHLFTFLQTLRKLQAVVAGFGRQAKDYLKNVLLIKQRCERFFVGPYYFCISIFEDAATTCNRIVIFRRDYRCEFIRELKRICDVARFTEQVCVLPERVKESLRHGFLSFISDQVKNHLGTVLKALNFKFYLREAKNLKKTWQEELGFSLNMSEDFDSTHSVDFKRMKMSLREQVRRYGMFAQYLSSVITLIIAPLILLPFIVATMYAVQYNRNEKIDNCYITEDVRNLDLLREAAGQPTILPLLPREKKNYIEGFTLHMVAAEKTVMIIAFATTIIGGFLPLILILLDIFTYHIIYYSYEFFQSNLTRTDRLDHYAMQVSGEGFAANLLKRILKIFNPIAGGVADDDDWRNCFREPTPPDYSLFQLIFLIYVISLVLCILQVYANRLRRLVASHYWPHRSKPRALYLFNEILEGRKNILSQTVKAAKKRELEEQLAHDELAGRAHIINRGLPILGADQYQCVRCCRPDLSITDASNSRICPNCNGLYCTDCYAVRKTCLDCLANLQVVMKDVEFYCDSSCDEDEYVEDKTPAQGSQSSASAERRSDLKHVRIQTSTSKGGGGDNSSARVNTPNEDVPRKSTSPETTDKK</sequence>
<dbReference type="WBParaSite" id="PgB25_g016_t03">
    <property type="protein sequence ID" value="PgB25_g016_t03"/>
    <property type="gene ID" value="PgB25_g016"/>
</dbReference>
<dbReference type="Proteomes" id="UP000887569">
    <property type="component" value="Unplaced"/>
</dbReference>
<dbReference type="AlphaFoldDB" id="A0A915A081"/>
<protein>
    <submittedName>
        <fullName evidence="9">Dendritic cell-specific transmembrane protein-like domain-containing protein</fullName>
    </submittedName>
</protein>